<evidence type="ECO:0000256" key="2">
    <source>
        <dbReference type="SAM" id="MobiDB-lite"/>
    </source>
</evidence>
<dbReference type="SUPFAM" id="SSF57701">
    <property type="entry name" value="Zn2/Cys6 DNA-binding domain"/>
    <property type="match status" value="1"/>
</dbReference>
<protein>
    <recommendedName>
        <fullName evidence="3">Zn(2)-C6 fungal-type domain-containing protein</fullName>
    </recommendedName>
</protein>
<proteinExistence type="predicted"/>
<evidence type="ECO:0000256" key="1">
    <source>
        <dbReference type="ARBA" id="ARBA00023242"/>
    </source>
</evidence>
<dbReference type="GO" id="GO:0008270">
    <property type="term" value="F:zinc ion binding"/>
    <property type="evidence" value="ECO:0007669"/>
    <property type="project" value="InterPro"/>
</dbReference>
<feature type="region of interest" description="Disordered" evidence="2">
    <location>
        <begin position="293"/>
        <end position="319"/>
    </location>
</feature>
<dbReference type="GO" id="GO:0000981">
    <property type="term" value="F:DNA-binding transcription factor activity, RNA polymerase II-specific"/>
    <property type="evidence" value="ECO:0007669"/>
    <property type="project" value="InterPro"/>
</dbReference>
<dbReference type="Gene3D" id="4.10.240.10">
    <property type="entry name" value="Zn(2)-C6 fungal-type DNA-binding domain"/>
    <property type="match status" value="1"/>
</dbReference>
<name>A0A4U0XRP9_9PEZI</name>
<dbReference type="Proteomes" id="UP000309340">
    <property type="component" value="Unassembled WGS sequence"/>
</dbReference>
<dbReference type="OrthoDB" id="3525185at2759"/>
<dbReference type="InterPro" id="IPR001138">
    <property type="entry name" value="Zn2Cys6_DnaBD"/>
</dbReference>
<organism evidence="4 5">
    <name type="scientific">Friedmanniomyces simplex</name>
    <dbReference type="NCBI Taxonomy" id="329884"/>
    <lineage>
        <taxon>Eukaryota</taxon>
        <taxon>Fungi</taxon>
        <taxon>Dikarya</taxon>
        <taxon>Ascomycota</taxon>
        <taxon>Pezizomycotina</taxon>
        <taxon>Dothideomycetes</taxon>
        <taxon>Dothideomycetidae</taxon>
        <taxon>Mycosphaerellales</taxon>
        <taxon>Teratosphaeriaceae</taxon>
        <taxon>Friedmanniomyces</taxon>
    </lineage>
</organism>
<evidence type="ECO:0000313" key="5">
    <source>
        <dbReference type="Proteomes" id="UP000309340"/>
    </source>
</evidence>
<gene>
    <name evidence="4" type="ORF">B0A55_06272</name>
</gene>
<dbReference type="CDD" id="cd00067">
    <property type="entry name" value="GAL4"/>
    <property type="match status" value="1"/>
</dbReference>
<accession>A0A4U0XRP9</accession>
<keyword evidence="1" id="KW-0539">Nucleus</keyword>
<keyword evidence="5" id="KW-1185">Reference proteome</keyword>
<reference evidence="4 5" key="1">
    <citation type="submission" date="2017-03" db="EMBL/GenBank/DDBJ databases">
        <title>Genomes of endolithic fungi from Antarctica.</title>
        <authorList>
            <person name="Coleine C."/>
            <person name="Masonjones S."/>
            <person name="Stajich J.E."/>
        </authorList>
    </citation>
    <scope>NUCLEOTIDE SEQUENCE [LARGE SCALE GENOMIC DNA]</scope>
    <source>
        <strain evidence="4 5">CCFEE 5184</strain>
    </source>
</reference>
<evidence type="ECO:0000313" key="4">
    <source>
        <dbReference type="EMBL" id="TKA79237.1"/>
    </source>
</evidence>
<feature type="domain" description="Zn(2)-C6 fungal-type" evidence="3">
    <location>
        <begin position="135"/>
        <end position="172"/>
    </location>
</feature>
<sequence>MDEMDTATDWEEAMIAGDAHVEHFLPASGDKSLALNNYACAKEHLLAAPRPHSDEEGLDKLPLADDVEKQFDRGFHAISEAWHPRHGACQTVDDTTIVVHQYVTGRREQKNMQEHRSSQMADDSSEPKQPVITLQCFTCQQRKVTCDESKPECIRCQQAGQRRQGYDEGHTCFRGKKRWDMAKPARWICSKDGCYSEGCGAQNFPDGDVTDISCFRSSQEFMEAQESMIYPFCNHGDRCHRDECRPRPTGLPASRDYDVQLTLLEQHKRKQTAQQTQSSLNEEWRQSEIAQNAALNEATTTLGDSRPDSTTTRKQQNSV</sequence>
<dbReference type="InterPro" id="IPR036864">
    <property type="entry name" value="Zn2-C6_fun-type_DNA-bd_sf"/>
</dbReference>
<evidence type="ECO:0000259" key="3">
    <source>
        <dbReference type="PROSITE" id="PS50048"/>
    </source>
</evidence>
<dbReference type="PROSITE" id="PS50048">
    <property type="entry name" value="ZN2_CY6_FUNGAL_2"/>
    <property type="match status" value="1"/>
</dbReference>
<dbReference type="EMBL" id="NAJQ01000094">
    <property type="protein sequence ID" value="TKA79237.1"/>
    <property type="molecule type" value="Genomic_DNA"/>
</dbReference>
<dbReference type="AlphaFoldDB" id="A0A4U0XRP9"/>
<comment type="caution">
    <text evidence="4">The sequence shown here is derived from an EMBL/GenBank/DDBJ whole genome shotgun (WGS) entry which is preliminary data.</text>
</comment>